<feature type="non-terminal residue" evidence="1">
    <location>
        <position position="1"/>
    </location>
</feature>
<dbReference type="EMBL" id="JASCZI010091583">
    <property type="protein sequence ID" value="MED6150743.1"/>
    <property type="molecule type" value="Genomic_DNA"/>
</dbReference>
<protein>
    <submittedName>
        <fullName evidence="1">Uncharacterized protein</fullName>
    </submittedName>
</protein>
<evidence type="ECO:0000313" key="2">
    <source>
        <dbReference type="Proteomes" id="UP001341840"/>
    </source>
</evidence>
<organism evidence="1 2">
    <name type="scientific">Stylosanthes scabra</name>
    <dbReference type="NCBI Taxonomy" id="79078"/>
    <lineage>
        <taxon>Eukaryota</taxon>
        <taxon>Viridiplantae</taxon>
        <taxon>Streptophyta</taxon>
        <taxon>Embryophyta</taxon>
        <taxon>Tracheophyta</taxon>
        <taxon>Spermatophyta</taxon>
        <taxon>Magnoliopsida</taxon>
        <taxon>eudicotyledons</taxon>
        <taxon>Gunneridae</taxon>
        <taxon>Pentapetalae</taxon>
        <taxon>rosids</taxon>
        <taxon>fabids</taxon>
        <taxon>Fabales</taxon>
        <taxon>Fabaceae</taxon>
        <taxon>Papilionoideae</taxon>
        <taxon>50 kb inversion clade</taxon>
        <taxon>dalbergioids sensu lato</taxon>
        <taxon>Dalbergieae</taxon>
        <taxon>Pterocarpus clade</taxon>
        <taxon>Stylosanthes</taxon>
    </lineage>
</organism>
<evidence type="ECO:0000313" key="1">
    <source>
        <dbReference type="EMBL" id="MED6150743.1"/>
    </source>
</evidence>
<keyword evidence="2" id="KW-1185">Reference proteome</keyword>
<comment type="caution">
    <text evidence="1">The sequence shown here is derived from an EMBL/GenBank/DDBJ whole genome shotgun (WGS) entry which is preliminary data.</text>
</comment>
<name>A0ABU6TS04_9FABA</name>
<reference evidence="1 2" key="1">
    <citation type="journal article" date="2023" name="Plants (Basel)">
        <title>Bridging the Gap: Combining Genomics and Transcriptomics Approaches to Understand Stylosanthes scabra, an Orphan Legume from the Brazilian Caatinga.</title>
        <authorList>
            <person name="Ferreira-Neto J.R.C."/>
            <person name="da Silva M.D."/>
            <person name="Binneck E."/>
            <person name="de Melo N.F."/>
            <person name="da Silva R.H."/>
            <person name="de Melo A.L.T.M."/>
            <person name="Pandolfi V."/>
            <person name="Bustamante F.O."/>
            <person name="Brasileiro-Vidal A.C."/>
            <person name="Benko-Iseppon A.M."/>
        </authorList>
    </citation>
    <scope>NUCLEOTIDE SEQUENCE [LARGE SCALE GENOMIC DNA]</scope>
    <source>
        <tissue evidence="1">Leaves</tissue>
    </source>
</reference>
<proteinExistence type="predicted"/>
<accession>A0ABU6TS04</accession>
<gene>
    <name evidence="1" type="ORF">PIB30_075463</name>
</gene>
<dbReference type="Proteomes" id="UP001341840">
    <property type="component" value="Unassembled WGS sequence"/>
</dbReference>
<sequence length="105" mass="11625">SFNPRGIDTHFTVILLDTIRYTCRGLGFYKIRISTLDTGLIDVSTLHLPTTHGTQRQPPSSIATCSTEGSDAPLNLNGIVVAKHYQIPNSIASFWKEALRCFSLF</sequence>